<evidence type="ECO:0000259" key="4">
    <source>
        <dbReference type="Pfam" id="PF21761"/>
    </source>
</evidence>
<dbReference type="SUPFAM" id="SSF48179">
    <property type="entry name" value="6-phosphogluconate dehydrogenase C-terminal domain-like"/>
    <property type="match status" value="1"/>
</dbReference>
<dbReference type="InterPro" id="IPR015815">
    <property type="entry name" value="HIBADH-related"/>
</dbReference>
<feature type="domain" description="NADPH-dependent reductive aminase-like C-terminal" evidence="4">
    <location>
        <begin position="162"/>
        <end position="290"/>
    </location>
</feature>
<dbReference type="InterPro" id="IPR013328">
    <property type="entry name" value="6PGD_dom2"/>
</dbReference>
<evidence type="ECO:0000313" key="6">
    <source>
        <dbReference type="Proteomes" id="UP000294911"/>
    </source>
</evidence>
<protein>
    <submittedName>
        <fullName evidence="5">3-hydroxyisobutyrate dehydrogenase-like beta-hydroxyacid dehydrogenase</fullName>
    </submittedName>
</protein>
<feature type="domain" description="6-phosphogluconate dehydrogenase NADP-binding" evidence="3">
    <location>
        <begin position="7"/>
        <end position="155"/>
    </location>
</feature>
<dbReference type="SUPFAM" id="SSF51735">
    <property type="entry name" value="NAD(P)-binding Rossmann-fold domains"/>
    <property type="match status" value="1"/>
</dbReference>
<evidence type="ECO:0000256" key="1">
    <source>
        <dbReference type="ARBA" id="ARBA00009080"/>
    </source>
</evidence>
<proteinExistence type="inferred from homology"/>
<gene>
    <name evidence="5" type="ORF">EV191_101385</name>
</gene>
<name>A0A4R2R196_9PSEU</name>
<comment type="similarity">
    <text evidence="1">Belongs to the HIBADH-related family.</text>
</comment>
<dbReference type="Proteomes" id="UP000294911">
    <property type="component" value="Unassembled WGS sequence"/>
</dbReference>
<dbReference type="Gene3D" id="3.40.50.720">
    <property type="entry name" value="NAD(P)-binding Rossmann-like Domain"/>
    <property type="match status" value="1"/>
</dbReference>
<keyword evidence="6" id="KW-1185">Reference proteome</keyword>
<dbReference type="Pfam" id="PF03446">
    <property type="entry name" value="NAD_binding_2"/>
    <property type="match status" value="1"/>
</dbReference>
<evidence type="ECO:0000259" key="3">
    <source>
        <dbReference type="Pfam" id="PF03446"/>
    </source>
</evidence>
<dbReference type="InterPro" id="IPR051265">
    <property type="entry name" value="HIBADH-related_NP60_sf"/>
</dbReference>
<dbReference type="InterPro" id="IPR036291">
    <property type="entry name" value="NAD(P)-bd_dom_sf"/>
</dbReference>
<dbReference type="PANTHER" id="PTHR43580">
    <property type="entry name" value="OXIDOREDUCTASE GLYR1-RELATED"/>
    <property type="match status" value="1"/>
</dbReference>
<organism evidence="5 6">
    <name type="scientific">Tamaricihabitans halophyticus</name>
    <dbReference type="NCBI Taxonomy" id="1262583"/>
    <lineage>
        <taxon>Bacteria</taxon>
        <taxon>Bacillati</taxon>
        <taxon>Actinomycetota</taxon>
        <taxon>Actinomycetes</taxon>
        <taxon>Pseudonocardiales</taxon>
        <taxon>Pseudonocardiaceae</taxon>
        <taxon>Tamaricihabitans</taxon>
    </lineage>
</organism>
<evidence type="ECO:0000313" key="5">
    <source>
        <dbReference type="EMBL" id="TCP56442.1"/>
    </source>
</evidence>
<dbReference type="GO" id="GO:0016491">
    <property type="term" value="F:oxidoreductase activity"/>
    <property type="evidence" value="ECO:0007669"/>
    <property type="project" value="UniProtKB-KW"/>
</dbReference>
<dbReference type="InterPro" id="IPR048666">
    <property type="entry name" value="RedAm-like_C"/>
</dbReference>
<dbReference type="GO" id="GO:0050661">
    <property type="term" value="F:NADP binding"/>
    <property type="evidence" value="ECO:0007669"/>
    <property type="project" value="InterPro"/>
</dbReference>
<dbReference type="Pfam" id="PF21761">
    <property type="entry name" value="RedAm-like_C"/>
    <property type="match status" value="1"/>
</dbReference>
<dbReference type="InterPro" id="IPR006115">
    <property type="entry name" value="6PGDH_NADP-bd"/>
</dbReference>
<dbReference type="Gene3D" id="1.10.1040.10">
    <property type="entry name" value="N-(1-d-carboxylethyl)-l-norvaline Dehydrogenase, domain 2"/>
    <property type="match status" value="1"/>
</dbReference>
<dbReference type="PIRSF" id="PIRSF000103">
    <property type="entry name" value="HIBADH"/>
    <property type="match status" value="1"/>
</dbReference>
<dbReference type="EMBL" id="SLXQ01000001">
    <property type="protein sequence ID" value="TCP56442.1"/>
    <property type="molecule type" value="Genomic_DNA"/>
</dbReference>
<accession>A0A4R2R196</accession>
<reference evidence="5 6" key="1">
    <citation type="submission" date="2019-03" db="EMBL/GenBank/DDBJ databases">
        <title>Genomic Encyclopedia of Type Strains, Phase IV (KMG-IV): sequencing the most valuable type-strain genomes for metagenomic binning, comparative biology and taxonomic classification.</title>
        <authorList>
            <person name="Goeker M."/>
        </authorList>
    </citation>
    <scope>NUCLEOTIDE SEQUENCE [LARGE SCALE GENOMIC DNA]</scope>
    <source>
        <strain evidence="5 6">DSM 45765</strain>
    </source>
</reference>
<dbReference type="PANTHER" id="PTHR43580:SF2">
    <property type="entry name" value="CYTOKINE-LIKE NUCLEAR FACTOR N-PAC"/>
    <property type="match status" value="1"/>
</dbReference>
<comment type="caution">
    <text evidence="5">The sequence shown here is derived from an EMBL/GenBank/DDBJ whole genome shotgun (WGS) entry which is preliminary data.</text>
</comment>
<keyword evidence="2" id="KW-0560">Oxidoreductase</keyword>
<dbReference type="RefSeq" id="WP_243658700.1">
    <property type="nucleotide sequence ID" value="NZ_SLXQ01000001.1"/>
</dbReference>
<dbReference type="AlphaFoldDB" id="A0A4R2R196"/>
<evidence type="ECO:0000256" key="2">
    <source>
        <dbReference type="ARBA" id="ARBA00023002"/>
    </source>
</evidence>
<sequence>MTSKAAVTVIGLGPMGQATVRTLLAGGHPVTVWNRTASRADGVVAEGARRAASPAEALAASELVVLSLTDFAAMYDILEPAAGALAGKTVVNLSSDTPQTSRQAAEWVAARGANLLVGGIMCPAPMVGTEAAYVYYSGPRAEFEAHESTLRLIGAPRFVGTDPGLAQLYYQAQLTVFLGGISAVLQATALVASAGVPAEDFVPEAITTLDDTSAMLGSHDDLRAALSQRQYPGELSTVTMMGATADHIVAASTEAGIDTALPRAVQSHYQRAISAGHGQDGWASLYEVIRHMAART</sequence>
<dbReference type="InterPro" id="IPR008927">
    <property type="entry name" value="6-PGluconate_DH-like_C_sf"/>
</dbReference>